<accession>A0A401ZN83</accession>
<organism evidence="2 3">
    <name type="scientific">Dictyobacter aurantiacus</name>
    <dbReference type="NCBI Taxonomy" id="1936993"/>
    <lineage>
        <taxon>Bacteria</taxon>
        <taxon>Bacillati</taxon>
        <taxon>Chloroflexota</taxon>
        <taxon>Ktedonobacteria</taxon>
        <taxon>Ktedonobacterales</taxon>
        <taxon>Dictyobacteraceae</taxon>
        <taxon>Dictyobacter</taxon>
    </lineage>
</organism>
<dbReference type="Pfam" id="PF11706">
    <property type="entry name" value="zf-CGNR"/>
    <property type="match status" value="1"/>
</dbReference>
<name>A0A401ZN83_9CHLR</name>
<keyword evidence="3" id="KW-1185">Reference proteome</keyword>
<dbReference type="InterPro" id="IPR010852">
    <property type="entry name" value="ABATE"/>
</dbReference>
<dbReference type="PANTHER" id="PTHR35525">
    <property type="entry name" value="BLL6575 PROTEIN"/>
    <property type="match status" value="1"/>
</dbReference>
<dbReference type="Gene3D" id="1.10.3300.10">
    <property type="entry name" value="Jann2411-like domain"/>
    <property type="match status" value="1"/>
</dbReference>
<dbReference type="SUPFAM" id="SSF160904">
    <property type="entry name" value="Jann2411-like"/>
    <property type="match status" value="1"/>
</dbReference>
<feature type="domain" description="Zinc finger CGNR" evidence="1">
    <location>
        <begin position="131"/>
        <end position="174"/>
    </location>
</feature>
<reference evidence="3" key="1">
    <citation type="submission" date="2018-12" db="EMBL/GenBank/DDBJ databases">
        <title>Tengunoibacter tsumagoiensis gen. nov., sp. nov., Dictyobacter kobayashii sp. nov., D. alpinus sp. nov., and D. joshuensis sp. nov. and description of Dictyobacteraceae fam. nov. within the order Ktedonobacterales isolated from Tengu-no-mugimeshi.</title>
        <authorList>
            <person name="Wang C.M."/>
            <person name="Zheng Y."/>
            <person name="Sakai Y."/>
            <person name="Toyoda A."/>
            <person name="Minakuchi Y."/>
            <person name="Abe K."/>
            <person name="Yokota A."/>
            <person name="Yabe S."/>
        </authorList>
    </citation>
    <scope>NUCLEOTIDE SEQUENCE [LARGE SCALE GENOMIC DNA]</scope>
    <source>
        <strain evidence="3">S-27</strain>
    </source>
</reference>
<gene>
    <name evidence="2" type="ORF">KDAU_55990</name>
</gene>
<dbReference type="InterPro" id="IPR021005">
    <property type="entry name" value="Znf_CGNR"/>
</dbReference>
<dbReference type="Pfam" id="PF07336">
    <property type="entry name" value="ABATE"/>
    <property type="match status" value="1"/>
</dbReference>
<dbReference type="PANTHER" id="PTHR35525:SF3">
    <property type="entry name" value="BLL6575 PROTEIN"/>
    <property type="match status" value="1"/>
</dbReference>
<evidence type="ECO:0000259" key="1">
    <source>
        <dbReference type="Pfam" id="PF11706"/>
    </source>
</evidence>
<comment type="caution">
    <text evidence="2">The sequence shown here is derived from an EMBL/GenBank/DDBJ whole genome shotgun (WGS) entry which is preliminary data.</text>
</comment>
<dbReference type="RefSeq" id="WP_126600710.1">
    <property type="nucleotide sequence ID" value="NZ_BIFQ01000002.1"/>
</dbReference>
<dbReference type="EMBL" id="BIFQ01000002">
    <property type="protein sequence ID" value="GCE08270.1"/>
    <property type="molecule type" value="Genomic_DNA"/>
</dbReference>
<proteinExistence type="predicted"/>
<sequence>MITEPLKLLQECINTRFGRRADEWGDPEQLRAWLLQRHLLTKEQVVTRSDHQRMIEAREAIRGLLYMNTEGNVEASSIDVLNHLSQRAPLQLSFQQNGQANLTSELTGIDGVIARLFGIIFTAMADGSWSRLKVCHNEKCQRVFYDVSKNRSGTWCSMKICGSRAKARAYQHRHQKKDVV</sequence>
<evidence type="ECO:0000313" key="3">
    <source>
        <dbReference type="Proteomes" id="UP000287224"/>
    </source>
</evidence>
<dbReference type="Proteomes" id="UP000287224">
    <property type="component" value="Unassembled WGS sequence"/>
</dbReference>
<dbReference type="OrthoDB" id="157603at2"/>
<dbReference type="AlphaFoldDB" id="A0A401ZN83"/>
<protein>
    <recommendedName>
        <fullName evidence="1">Zinc finger CGNR domain-containing protein</fullName>
    </recommendedName>
</protein>
<evidence type="ECO:0000313" key="2">
    <source>
        <dbReference type="EMBL" id="GCE08270.1"/>
    </source>
</evidence>
<dbReference type="InterPro" id="IPR023286">
    <property type="entry name" value="ABATE_dom_sf"/>
</dbReference>